<dbReference type="GO" id="GO:0005975">
    <property type="term" value="P:carbohydrate metabolic process"/>
    <property type="evidence" value="ECO:0007669"/>
    <property type="project" value="InterPro"/>
</dbReference>
<evidence type="ECO:0000256" key="2">
    <source>
        <dbReference type="ARBA" id="ARBA00022801"/>
    </source>
</evidence>
<keyword evidence="6" id="KW-1185">Reference proteome</keyword>
<dbReference type="Gene3D" id="3.20.20.80">
    <property type="entry name" value="Glycosidases"/>
    <property type="match status" value="1"/>
</dbReference>
<dbReference type="PANTHER" id="PTHR10353:SF36">
    <property type="entry name" value="LP05116P"/>
    <property type="match status" value="1"/>
</dbReference>
<evidence type="ECO:0000313" key="5">
    <source>
        <dbReference type="EMBL" id="KAK3924750.1"/>
    </source>
</evidence>
<dbReference type="PRINTS" id="PR00131">
    <property type="entry name" value="GLHYDRLASE1"/>
</dbReference>
<dbReference type="InterPro" id="IPR017853">
    <property type="entry name" value="GH"/>
</dbReference>
<organism evidence="5 6">
    <name type="scientific">Frankliniella fusca</name>
    <dbReference type="NCBI Taxonomy" id="407009"/>
    <lineage>
        <taxon>Eukaryota</taxon>
        <taxon>Metazoa</taxon>
        <taxon>Ecdysozoa</taxon>
        <taxon>Arthropoda</taxon>
        <taxon>Hexapoda</taxon>
        <taxon>Insecta</taxon>
        <taxon>Pterygota</taxon>
        <taxon>Neoptera</taxon>
        <taxon>Paraneoptera</taxon>
        <taxon>Thysanoptera</taxon>
        <taxon>Terebrantia</taxon>
        <taxon>Thripoidea</taxon>
        <taxon>Thripidae</taxon>
        <taxon>Frankliniella</taxon>
    </lineage>
</organism>
<evidence type="ECO:0000256" key="4">
    <source>
        <dbReference type="RuleBase" id="RU003690"/>
    </source>
</evidence>
<sequence length="519" mass="57559">MPCPGNVPATDEEDYTLPSGLLIGAGVSALQTEGAWDEEGKAESAADWVMDVLNWSGRKVAADSYHRYKDDVKKAAELKLSLYKFSISWARVLPTADASAPNEKGVAFYNNLIDAIIENGMKPMVTMYHFDHPKVLEDQFKGWQDSKMAEKFAEYAGFLFKTFGDRVEHWITINEPNMYCAYFNELFIAAKFRKPEEVDPYTCIHNNVLAHMKAKQIFKKQGLKGKIGYSTLLMYAKPATTSPEDIYAASAFNELHAGSSLHPVVYGDYPQVYKNIVGEKRLLKFTEDEKAELVGSADFIGLNIYFGAEASFNRFNNATGGGMTDKFLGQMSQDISFVDVSIAAKGGAAAVFTTIDPDVMRNALLWTHENYKIPIVITENGYGDVLGLGVHDKQRAAYHSAFLRMLVTTVKNYDVSVIAYSAWSLIDSFEFSAGFGRPFGLVHVDYEHGTLDRSLKDSSQFWIDLKEKGYVPYINPDGDSTTISPGDSTTISPVPSSSEPTVSKITFVFIAMLPIFSGF</sequence>
<reference evidence="5" key="1">
    <citation type="submission" date="2021-07" db="EMBL/GenBank/DDBJ databases">
        <authorList>
            <person name="Catto M.A."/>
            <person name="Jacobson A."/>
            <person name="Kennedy G."/>
            <person name="Labadie P."/>
            <person name="Hunt B.G."/>
            <person name="Srinivasan R."/>
        </authorList>
    </citation>
    <scope>NUCLEOTIDE SEQUENCE</scope>
    <source>
        <strain evidence="5">PL_HMW_Pooled</strain>
        <tissue evidence="5">Head</tissue>
    </source>
</reference>
<dbReference type="InterPro" id="IPR001360">
    <property type="entry name" value="Glyco_hydro_1"/>
</dbReference>
<gene>
    <name evidence="5" type="ORF">KUF71_012884</name>
</gene>
<name>A0AAE1HQ86_9NEOP</name>
<dbReference type="Proteomes" id="UP001219518">
    <property type="component" value="Unassembled WGS sequence"/>
</dbReference>
<dbReference type="Pfam" id="PF00232">
    <property type="entry name" value="Glyco_hydro_1"/>
    <property type="match status" value="1"/>
</dbReference>
<protein>
    <submittedName>
        <fullName evidence="5">Cyanidin 3-O-glucoside 7-O-glucosyltransferase (Acyl-glucose)</fullName>
    </submittedName>
</protein>
<dbReference type="PANTHER" id="PTHR10353">
    <property type="entry name" value="GLYCOSYL HYDROLASE"/>
    <property type="match status" value="1"/>
</dbReference>
<dbReference type="GO" id="GO:0008422">
    <property type="term" value="F:beta-glucosidase activity"/>
    <property type="evidence" value="ECO:0007669"/>
    <property type="project" value="TreeGrafter"/>
</dbReference>
<evidence type="ECO:0000256" key="3">
    <source>
        <dbReference type="ARBA" id="ARBA00023295"/>
    </source>
</evidence>
<proteinExistence type="inferred from homology"/>
<dbReference type="EMBL" id="JAHWGI010001197">
    <property type="protein sequence ID" value="KAK3924750.1"/>
    <property type="molecule type" value="Genomic_DNA"/>
</dbReference>
<keyword evidence="2" id="KW-0378">Hydrolase</keyword>
<dbReference type="AlphaFoldDB" id="A0AAE1HQ86"/>
<dbReference type="SUPFAM" id="SSF51445">
    <property type="entry name" value="(Trans)glycosidases"/>
    <property type="match status" value="1"/>
</dbReference>
<reference evidence="5" key="2">
    <citation type="journal article" date="2023" name="BMC Genomics">
        <title>Pest status, molecular evolution, and epigenetic factors derived from the genome assembly of Frankliniella fusca, a thysanopteran phytovirus vector.</title>
        <authorList>
            <person name="Catto M.A."/>
            <person name="Labadie P.E."/>
            <person name="Jacobson A.L."/>
            <person name="Kennedy G.G."/>
            <person name="Srinivasan R."/>
            <person name="Hunt B.G."/>
        </authorList>
    </citation>
    <scope>NUCLEOTIDE SEQUENCE</scope>
    <source>
        <strain evidence="5">PL_HMW_Pooled</strain>
    </source>
</reference>
<comment type="caution">
    <text evidence="5">The sequence shown here is derived from an EMBL/GenBank/DDBJ whole genome shotgun (WGS) entry which is preliminary data.</text>
</comment>
<keyword evidence="3" id="KW-0326">Glycosidase</keyword>
<comment type="similarity">
    <text evidence="1 4">Belongs to the glycosyl hydrolase 1 family.</text>
</comment>
<accession>A0AAE1HQ86</accession>
<evidence type="ECO:0000256" key="1">
    <source>
        <dbReference type="ARBA" id="ARBA00010838"/>
    </source>
</evidence>
<evidence type="ECO:0000313" key="6">
    <source>
        <dbReference type="Proteomes" id="UP001219518"/>
    </source>
</evidence>